<evidence type="ECO:0000256" key="4">
    <source>
        <dbReference type="ARBA" id="ARBA00022832"/>
    </source>
</evidence>
<dbReference type="EMBL" id="UINC01011604">
    <property type="protein sequence ID" value="SVA51108.1"/>
    <property type="molecule type" value="Genomic_DNA"/>
</dbReference>
<accession>A0A381WGC2</accession>
<evidence type="ECO:0000256" key="7">
    <source>
        <dbReference type="ARBA" id="ARBA00023004"/>
    </source>
</evidence>
<keyword evidence="10" id="KW-0275">Fatty acid biosynthesis</keyword>
<keyword evidence="7" id="KW-0408">Iron</keyword>
<dbReference type="InterPro" id="IPR005804">
    <property type="entry name" value="FA_desaturase_dom"/>
</dbReference>
<dbReference type="PANTHER" id="PTHR11351:SF31">
    <property type="entry name" value="DESATURASE 1, ISOFORM A-RELATED"/>
    <property type="match status" value="1"/>
</dbReference>
<evidence type="ECO:0000256" key="10">
    <source>
        <dbReference type="ARBA" id="ARBA00023160"/>
    </source>
</evidence>
<keyword evidence="2" id="KW-0444">Lipid biosynthesis</keyword>
<protein>
    <recommendedName>
        <fullName evidence="12">Fatty acid desaturase domain-containing protein</fullName>
    </recommendedName>
</protein>
<dbReference type="PANTHER" id="PTHR11351">
    <property type="entry name" value="ACYL-COA DESATURASE"/>
    <property type="match status" value="1"/>
</dbReference>
<evidence type="ECO:0000256" key="8">
    <source>
        <dbReference type="ARBA" id="ARBA00023098"/>
    </source>
</evidence>
<evidence type="ECO:0000256" key="6">
    <source>
        <dbReference type="ARBA" id="ARBA00023002"/>
    </source>
</evidence>
<evidence type="ECO:0000313" key="13">
    <source>
        <dbReference type="EMBL" id="SVA51108.1"/>
    </source>
</evidence>
<evidence type="ECO:0000256" key="11">
    <source>
        <dbReference type="SAM" id="Phobius"/>
    </source>
</evidence>
<keyword evidence="5 11" id="KW-1133">Transmembrane helix</keyword>
<keyword evidence="4" id="KW-0276">Fatty acid metabolism</keyword>
<name>A0A381WGC2_9ZZZZ</name>
<gene>
    <name evidence="13" type="ORF">METZ01_LOCUS103962</name>
</gene>
<proteinExistence type="predicted"/>
<dbReference type="GO" id="GO:0006633">
    <property type="term" value="P:fatty acid biosynthetic process"/>
    <property type="evidence" value="ECO:0007669"/>
    <property type="project" value="UniProtKB-KW"/>
</dbReference>
<keyword evidence="8" id="KW-0443">Lipid metabolism</keyword>
<evidence type="ECO:0000256" key="3">
    <source>
        <dbReference type="ARBA" id="ARBA00022692"/>
    </source>
</evidence>
<sequence length="242" mass="29044">MAIALFFGGHWFLSLFSQTFFLHRYSAHQMFTMNRFWERFFHIFTFISQGSSYLNARAYAVLHRLHHKYSDEEGDPHSPINSGNVFNMMWNTAKVYANLKNERIPVEPSMLKNIPDWKILEKIGDLWVTRVLWGIGYFIFYLVFSPSYWFFLLLPVHFLMGPIHGAIVNWCGHKYGYRNFKELKDESKNTIPFDFLTLGELFQNNHHRFPNRSNFAYRRFEIDPVYFIIRIFNKLSILKLKK</sequence>
<feature type="transmembrane region" description="Helical" evidence="11">
    <location>
        <begin position="150"/>
        <end position="171"/>
    </location>
</feature>
<reference evidence="13" key="1">
    <citation type="submission" date="2018-05" db="EMBL/GenBank/DDBJ databases">
        <authorList>
            <person name="Lanie J.A."/>
            <person name="Ng W.-L."/>
            <person name="Kazmierczak K.M."/>
            <person name="Andrzejewski T.M."/>
            <person name="Davidsen T.M."/>
            <person name="Wayne K.J."/>
            <person name="Tettelin H."/>
            <person name="Glass J.I."/>
            <person name="Rusch D."/>
            <person name="Podicherti R."/>
            <person name="Tsui H.-C.T."/>
            <person name="Winkler M.E."/>
        </authorList>
    </citation>
    <scope>NUCLEOTIDE SEQUENCE</scope>
</reference>
<keyword evidence="3 11" id="KW-0812">Transmembrane</keyword>
<dbReference type="CDD" id="cd03505">
    <property type="entry name" value="Delta9-FADS-like"/>
    <property type="match status" value="1"/>
</dbReference>
<keyword evidence="6" id="KW-0560">Oxidoreductase</keyword>
<evidence type="ECO:0000256" key="1">
    <source>
        <dbReference type="ARBA" id="ARBA00004141"/>
    </source>
</evidence>
<keyword evidence="9 11" id="KW-0472">Membrane</keyword>
<dbReference type="GO" id="GO:0016020">
    <property type="term" value="C:membrane"/>
    <property type="evidence" value="ECO:0007669"/>
    <property type="project" value="UniProtKB-SubCell"/>
</dbReference>
<comment type="subcellular location">
    <subcellularLocation>
        <location evidence="1">Membrane</location>
        <topology evidence="1">Multi-pass membrane protein</topology>
    </subcellularLocation>
</comment>
<evidence type="ECO:0000256" key="5">
    <source>
        <dbReference type="ARBA" id="ARBA00022989"/>
    </source>
</evidence>
<evidence type="ECO:0000256" key="9">
    <source>
        <dbReference type="ARBA" id="ARBA00023136"/>
    </source>
</evidence>
<evidence type="ECO:0000259" key="12">
    <source>
        <dbReference type="Pfam" id="PF00487"/>
    </source>
</evidence>
<dbReference type="GO" id="GO:0016717">
    <property type="term" value="F:oxidoreductase activity, acting on paired donors, with oxidation of a pair of donors resulting in the reduction of molecular oxygen to two molecules of water"/>
    <property type="evidence" value="ECO:0007669"/>
    <property type="project" value="InterPro"/>
</dbReference>
<dbReference type="InterPro" id="IPR015876">
    <property type="entry name" value="Acyl-CoA_DS"/>
</dbReference>
<evidence type="ECO:0000256" key="2">
    <source>
        <dbReference type="ARBA" id="ARBA00022516"/>
    </source>
</evidence>
<organism evidence="13">
    <name type="scientific">marine metagenome</name>
    <dbReference type="NCBI Taxonomy" id="408172"/>
    <lineage>
        <taxon>unclassified sequences</taxon>
        <taxon>metagenomes</taxon>
        <taxon>ecological metagenomes</taxon>
    </lineage>
</organism>
<dbReference type="AlphaFoldDB" id="A0A381WGC2"/>
<feature type="domain" description="Fatty acid desaturase" evidence="12">
    <location>
        <begin position="6"/>
        <end position="219"/>
    </location>
</feature>
<feature type="transmembrane region" description="Helical" evidence="11">
    <location>
        <begin position="127"/>
        <end position="144"/>
    </location>
</feature>
<dbReference type="Pfam" id="PF00487">
    <property type="entry name" value="FA_desaturase"/>
    <property type="match status" value="1"/>
</dbReference>